<proteinExistence type="predicted"/>
<organism evidence="1 2">
    <name type="scientific">Lates japonicus</name>
    <name type="common">Japanese lates</name>
    <dbReference type="NCBI Taxonomy" id="270547"/>
    <lineage>
        <taxon>Eukaryota</taxon>
        <taxon>Metazoa</taxon>
        <taxon>Chordata</taxon>
        <taxon>Craniata</taxon>
        <taxon>Vertebrata</taxon>
        <taxon>Euteleostomi</taxon>
        <taxon>Actinopterygii</taxon>
        <taxon>Neopterygii</taxon>
        <taxon>Teleostei</taxon>
        <taxon>Neoteleostei</taxon>
        <taxon>Acanthomorphata</taxon>
        <taxon>Carangaria</taxon>
        <taxon>Carangaria incertae sedis</taxon>
        <taxon>Centropomidae</taxon>
        <taxon>Lates</taxon>
    </lineage>
</organism>
<dbReference type="EMBL" id="BRZM01000037">
    <property type="protein sequence ID" value="GLD59467.1"/>
    <property type="molecule type" value="Genomic_DNA"/>
</dbReference>
<accession>A0AAD3MTA5</accession>
<name>A0AAD3MTA5_LATJO</name>
<reference evidence="1" key="1">
    <citation type="submission" date="2022-08" db="EMBL/GenBank/DDBJ databases">
        <title>Genome sequencing of akame (Lates japonicus).</title>
        <authorList>
            <person name="Hashiguchi Y."/>
            <person name="Takahashi H."/>
        </authorList>
    </citation>
    <scope>NUCLEOTIDE SEQUENCE</scope>
    <source>
        <strain evidence="1">Kochi</strain>
    </source>
</reference>
<evidence type="ECO:0000313" key="2">
    <source>
        <dbReference type="Proteomes" id="UP001279410"/>
    </source>
</evidence>
<sequence length="123" mass="13564">MWAFYGSSLAQQKRTKEGLGPVLAGQRGSAHRTDMKMSGFIRQHRGTRDDDGELDTATFAATLDTAGCLVTDSVWSRAIYDDAVKPCPTEAFKCSDGVGAWQRVIAAYHATNYKQTISWRICL</sequence>
<dbReference type="AlphaFoldDB" id="A0AAD3MTA5"/>
<keyword evidence="2" id="KW-1185">Reference proteome</keyword>
<gene>
    <name evidence="1" type="ORF">AKAME5_001146400</name>
</gene>
<dbReference type="Proteomes" id="UP001279410">
    <property type="component" value="Unassembled WGS sequence"/>
</dbReference>
<comment type="caution">
    <text evidence="1">The sequence shown here is derived from an EMBL/GenBank/DDBJ whole genome shotgun (WGS) entry which is preliminary data.</text>
</comment>
<evidence type="ECO:0000313" key="1">
    <source>
        <dbReference type="EMBL" id="GLD59467.1"/>
    </source>
</evidence>
<protein>
    <submittedName>
        <fullName evidence="1">Uncharacterized protein</fullName>
    </submittedName>
</protein>